<dbReference type="Proteomes" id="UP000245708">
    <property type="component" value="Unassembled WGS sequence"/>
</dbReference>
<dbReference type="PROSITE" id="PS50949">
    <property type="entry name" value="HTH_GNTR"/>
    <property type="match status" value="1"/>
</dbReference>
<dbReference type="RefSeq" id="WP_109670618.1">
    <property type="nucleotide sequence ID" value="NZ_QGGW01000012.1"/>
</dbReference>
<dbReference type="AlphaFoldDB" id="A0A316GAS4"/>
<dbReference type="SMART" id="SM00345">
    <property type="entry name" value="HTH_GNTR"/>
    <property type="match status" value="1"/>
</dbReference>
<feature type="domain" description="HTH gntR-type" evidence="4">
    <location>
        <begin position="20"/>
        <end position="88"/>
    </location>
</feature>
<dbReference type="GO" id="GO:0003677">
    <property type="term" value="F:DNA binding"/>
    <property type="evidence" value="ECO:0007669"/>
    <property type="project" value="UniProtKB-KW"/>
</dbReference>
<dbReference type="InterPro" id="IPR008920">
    <property type="entry name" value="TF_FadR/GntR_C"/>
</dbReference>
<protein>
    <submittedName>
        <fullName evidence="5">GntR family transcriptional regulator</fullName>
    </submittedName>
</protein>
<keyword evidence="6" id="KW-1185">Reference proteome</keyword>
<dbReference type="GO" id="GO:0003700">
    <property type="term" value="F:DNA-binding transcription factor activity"/>
    <property type="evidence" value="ECO:0007669"/>
    <property type="project" value="InterPro"/>
</dbReference>
<dbReference type="CDD" id="cd07377">
    <property type="entry name" value="WHTH_GntR"/>
    <property type="match status" value="1"/>
</dbReference>
<reference evidence="5 6" key="1">
    <citation type="submission" date="2018-05" db="EMBL/GenBank/DDBJ databases">
        <title>Genomic Encyclopedia of Type Strains, Phase IV (KMG-IV): sequencing the most valuable type-strain genomes for metagenomic binning, comparative biology and taxonomic classification.</title>
        <authorList>
            <person name="Goeker M."/>
        </authorList>
    </citation>
    <scope>NUCLEOTIDE SEQUENCE [LARGE SCALE GENOMIC DNA]</scope>
    <source>
        <strain evidence="5 6">DSM 16097</strain>
    </source>
</reference>
<keyword evidence="3" id="KW-0804">Transcription</keyword>
<dbReference type="Pfam" id="PF07729">
    <property type="entry name" value="FCD"/>
    <property type="match status" value="1"/>
</dbReference>
<sequence>MTEQPRVGLDEARADAALHEVSDAAAVSQIRAFIMEGGFAAGDKLPPERRLGPELGLRRSSLRKALEILVAEGVLWRHVGKGTFVADLADGSQAGGLQALARDISPADAMRARAVFEPAMAREAALHASAAEIAHLRLLADRSRRCASWREYEVLDADLHRGVALASASPTLLALFDQLNMIRRMVSFGTATRVGSKPPESHASFVEHDAILDAIAARDPEASDMAMRRHLSSVGGRIEP</sequence>
<evidence type="ECO:0000313" key="6">
    <source>
        <dbReference type="Proteomes" id="UP000245708"/>
    </source>
</evidence>
<dbReference type="SMART" id="SM00895">
    <property type="entry name" value="FCD"/>
    <property type="match status" value="1"/>
</dbReference>
<dbReference type="SUPFAM" id="SSF46785">
    <property type="entry name" value="Winged helix' DNA-binding domain"/>
    <property type="match status" value="1"/>
</dbReference>
<dbReference type="InterPro" id="IPR011711">
    <property type="entry name" value="GntR_C"/>
</dbReference>
<name>A0A316GAS4_9RHOB</name>
<dbReference type="PANTHER" id="PTHR43537">
    <property type="entry name" value="TRANSCRIPTIONAL REGULATOR, GNTR FAMILY"/>
    <property type="match status" value="1"/>
</dbReference>
<dbReference type="InterPro" id="IPR000524">
    <property type="entry name" value="Tscrpt_reg_HTH_GntR"/>
</dbReference>
<evidence type="ECO:0000256" key="3">
    <source>
        <dbReference type="ARBA" id="ARBA00023163"/>
    </source>
</evidence>
<keyword evidence="2" id="KW-0238">DNA-binding</keyword>
<evidence type="ECO:0000256" key="2">
    <source>
        <dbReference type="ARBA" id="ARBA00023125"/>
    </source>
</evidence>
<evidence type="ECO:0000259" key="4">
    <source>
        <dbReference type="PROSITE" id="PS50949"/>
    </source>
</evidence>
<evidence type="ECO:0000313" key="5">
    <source>
        <dbReference type="EMBL" id="PWK57315.1"/>
    </source>
</evidence>
<dbReference type="Gene3D" id="1.10.10.10">
    <property type="entry name" value="Winged helix-like DNA-binding domain superfamily/Winged helix DNA-binding domain"/>
    <property type="match status" value="1"/>
</dbReference>
<organism evidence="5 6">
    <name type="scientific">Roseicyclus mahoneyensis</name>
    <dbReference type="NCBI Taxonomy" id="164332"/>
    <lineage>
        <taxon>Bacteria</taxon>
        <taxon>Pseudomonadati</taxon>
        <taxon>Pseudomonadota</taxon>
        <taxon>Alphaproteobacteria</taxon>
        <taxon>Rhodobacterales</taxon>
        <taxon>Roseobacteraceae</taxon>
        <taxon>Roseicyclus</taxon>
    </lineage>
</organism>
<dbReference type="Pfam" id="PF00392">
    <property type="entry name" value="GntR"/>
    <property type="match status" value="1"/>
</dbReference>
<dbReference type="Gene3D" id="1.20.120.530">
    <property type="entry name" value="GntR ligand-binding domain-like"/>
    <property type="match status" value="1"/>
</dbReference>
<comment type="caution">
    <text evidence="5">The sequence shown here is derived from an EMBL/GenBank/DDBJ whole genome shotgun (WGS) entry which is preliminary data.</text>
</comment>
<dbReference type="OrthoDB" id="284307at2"/>
<evidence type="ECO:0000256" key="1">
    <source>
        <dbReference type="ARBA" id="ARBA00023015"/>
    </source>
</evidence>
<dbReference type="PRINTS" id="PR00035">
    <property type="entry name" value="HTHGNTR"/>
</dbReference>
<accession>A0A316GAS4</accession>
<keyword evidence="1" id="KW-0805">Transcription regulation</keyword>
<gene>
    <name evidence="5" type="ORF">C7455_11241</name>
</gene>
<dbReference type="SUPFAM" id="SSF48008">
    <property type="entry name" value="GntR ligand-binding domain-like"/>
    <property type="match status" value="1"/>
</dbReference>
<proteinExistence type="predicted"/>
<dbReference type="PANTHER" id="PTHR43537:SF51">
    <property type="entry name" value="HTH-TYPE TRANSCRIPTIONAL REGULATOR LGOR-RELATED"/>
    <property type="match status" value="1"/>
</dbReference>
<dbReference type="InterPro" id="IPR036388">
    <property type="entry name" value="WH-like_DNA-bd_sf"/>
</dbReference>
<dbReference type="EMBL" id="QGGW01000012">
    <property type="protein sequence ID" value="PWK57315.1"/>
    <property type="molecule type" value="Genomic_DNA"/>
</dbReference>
<dbReference type="InterPro" id="IPR036390">
    <property type="entry name" value="WH_DNA-bd_sf"/>
</dbReference>